<keyword evidence="3" id="KW-1185">Reference proteome</keyword>
<dbReference type="InterPro" id="IPR007127">
    <property type="entry name" value="RNA_pol_sigma_70_r1_1"/>
</dbReference>
<comment type="caution">
    <text evidence="2">The sequence shown here is derived from an EMBL/GenBank/DDBJ whole genome shotgun (WGS) entry which is preliminary data.</text>
</comment>
<evidence type="ECO:0000313" key="3">
    <source>
        <dbReference type="Proteomes" id="UP000886476"/>
    </source>
</evidence>
<feature type="domain" description="RNA polymerase sigma factor 70 region 1.1" evidence="1">
    <location>
        <begin position="7"/>
        <end position="55"/>
    </location>
</feature>
<dbReference type="EMBL" id="JABFDN010000001">
    <property type="protein sequence ID" value="NPU63412.1"/>
    <property type="molecule type" value="Genomic_DNA"/>
</dbReference>
<proteinExistence type="predicted"/>
<dbReference type="Pfam" id="PF03979">
    <property type="entry name" value="Sigma70_r1_1"/>
    <property type="match status" value="1"/>
</dbReference>
<accession>A0ABX2C7Q8</accession>
<sequence length="56" mass="6316">MQMSDIIRHAIEIGERKGWITFDELNALCPGSTVEPEDIELLMEALSDAGIRLEEE</sequence>
<evidence type="ECO:0000313" key="2">
    <source>
        <dbReference type="EMBL" id="NPU63412.1"/>
    </source>
</evidence>
<dbReference type="Proteomes" id="UP000886476">
    <property type="component" value="Unassembled WGS sequence"/>
</dbReference>
<reference evidence="2" key="1">
    <citation type="submission" date="2020-05" db="EMBL/GenBank/DDBJ databases">
        <title>Nod-independent and nitrogen-fixing Bradyrhizobium aeschynomene sp. nov. isolated from nodules of Aeschynomene indica.</title>
        <authorList>
            <person name="Zhang Z."/>
        </authorList>
    </citation>
    <scope>NUCLEOTIDE SEQUENCE</scope>
    <source>
        <strain evidence="2">83012</strain>
    </source>
</reference>
<dbReference type="InterPro" id="IPR042189">
    <property type="entry name" value="RNA_pol_sigma_70_r1_1_sf"/>
</dbReference>
<organism evidence="2 3">
    <name type="scientific">Bradyrhizobium aeschynomenes</name>
    <dbReference type="NCBI Taxonomy" id="2734909"/>
    <lineage>
        <taxon>Bacteria</taxon>
        <taxon>Pseudomonadati</taxon>
        <taxon>Pseudomonadota</taxon>
        <taxon>Alphaproteobacteria</taxon>
        <taxon>Hyphomicrobiales</taxon>
        <taxon>Nitrobacteraceae</taxon>
        <taxon>Bradyrhizobium</taxon>
    </lineage>
</organism>
<gene>
    <name evidence="2" type="ORF">HL667_00180</name>
</gene>
<protein>
    <submittedName>
        <fullName evidence="2">RNA polymerase subunit sigma-70</fullName>
    </submittedName>
</protein>
<dbReference type="Gene3D" id="1.10.220.120">
    <property type="entry name" value="Sigma-70 factor, region 1.1"/>
    <property type="match status" value="1"/>
</dbReference>
<name>A0ABX2C7Q8_9BRAD</name>
<evidence type="ECO:0000259" key="1">
    <source>
        <dbReference type="Pfam" id="PF03979"/>
    </source>
</evidence>